<evidence type="ECO:0000313" key="2">
    <source>
        <dbReference type="Proteomes" id="UP000827092"/>
    </source>
</evidence>
<sequence>MNFLSFWSFQPQLSTTQLLCKESEAIIDSLLYKKDALNYEHHTEKNTTTTKRFCNLMESEDSSKLLWVLPSTTEQKL</sequence>
<protein>
    <submittedName>
        <fullName evidence="1">Uncharacterized protein</fullName>
    </submittedName>
</protein>
<keyword evidence="2" id="KW-1185">Reference proteome</keyword>
<dbReference type="AlphaFoldDB" id="A0AAV6UNG1"/>
<name>A0AAV6UNG1_9ARAC</name>
<dbReference type="EMBL" id="JAFNEN010000324">
    <property type="protein sequence ID" value="KAG8185824.1"/>
    <property type="molecule type" value="Genomic_DNA"/>
</dbReference>
<reference evidence="1 2" key="1">
    <citation type="journal article" date="2022" name="Nat. Ecol. Evol.">
        <title>A masculinizing supergene underlies an exaggerated male reproductive morph in a spider.</title>
        <authorList>
            <person name="Hendrickx F."/>
            <person name="De Corte Z."/>
            <person name="Sonet G."/>
            <person name="Van Belleghem S.M."/>
            <person name="Kostlbacher S."/>
            <person name="Vangestel C."/>
        </authorList>
    </citation>
    <scope>NUCLEOTIDE SEQUENCE [LARGE SCALE GENOMIC DNA]</scope>
    <source>
        <strain evidence="1">W744_W776</strain>
    </source>
</reference>
<accession>A0AAV6UNG1</accession>
<proteinExistence type="predicted"/>
<gene>
    <name evidence="1" type="ORF">JTE90_002047</name>
</gene>
<organism evidence="1 2">
    <name type="scientific">Oedothorax gibbosus</name>
    <dbReference type="NCBI Taxonomy" id="931172"/>
    <lineage>
        <taxon>Eukaryota</taxon>
        <taxon>Metazoa</taxon>
        <taxon>Ecdysozoa</taxon>
        <taxon>Arthropoda</taxon>
        <taxon>Chelicerata</taxon>
        <taxon>Arachnida</taxon>
        <taxon>Araneae</taxon>
        <taxon>Araneomorphae</taxon>
        <taxon>Entelegynae</taxon>
        <taxon>Araneoidea</taxon>
        <taxon>Linyphiidae</taxon>
        <taxon>Erigoninae</taxon>
        <taxon>Oedothorax</taxon>
    </lineage>
</organism>
<comment type="caution">
    <text evidence="1">The sequence shown here is derived from an EMBL/GenBank/DDBJ whole genome shotgun (WGS) entry which is preliminary data.</text>
</comment>
<evidence type="ECO:0000313" key="1">
    <source>
        <dbReference type="EMBL" id="KAG8185824.1"/>
    </source>
</evidence>
<dbReference type="Proteomes" id="UP000827092">
    <property type="component" value="Unassembled WGS sequence"/>
</dbReference>